<evidence type="ECO:0000313" key="1">
    <source>
        <dbReference type="EMBL" id="QYF48979.1"/>
    </source>
</evidence>
<reference evidence="1 2" key="1">
    <citation type="journal article" date="2022" name="bioRxiv">
        <title>Ecology and evolution of chlamydial symbionts of arthropods.</title>
        <authorList>
            <person name="Halter T."/>
            <person name="Koestlbacher S."/>
            <person name="Collingro A."/>
            <person name="Sixt B.S."/>
            <person name="Toenshoff E.R."/>
            <person name="Hendrickx F."/>
            <person name="Kostanjsek R."/>
            <person name="Horn M."/>
        </authorList>
    </citation>
    <scope>NUCLEOTIDE SEQUENCE [LARGE SCALE GENOMIC DNA]</scope>
    <source>
        <strain evidence="1">W744xW776</strain>
    </source>
</reference>
<sequence>MLGCTIDVFSSIYMFFFVHFKVERATDIIALAYVKIGSILVPIQTASLMGFKSTT</sequence>
<dbReference type="Proteomes" id="UP000826014">
    <property type="component" value="Chromosome"/>
</dbReference>
<gene>
    <name evidence="1" type="ORF">RHABOEDO_001229</name>
</gene>
<accession>A0ABX8V1B8</accession>
<name>A0ABX8V1B8_9BACT</name>
<protein>
    <submittedName>
        <fullName evidence="1">Uncharacterized protein</fullName>
    </submittedName>
</protein>
<dbReference type="EMBL" id="CP075587">
    <property type="protein sequence ID" value="QYF48979.1"/>
    <property type="molecule type" value="Genomic_DNA"/>
</dbReference>
<evidence type="ECO:0000313" key="2">
    <source>
        <dbReference type="Proteomes" id="UP000826014"/>
    </source>
</evidence>
<organism evidence="1 2">
    <name type="scientific">Candidatus Rhabdochlamydia oedothoracis</name>
    <dbReference type="NCBI Taxonomy" id="2720720"/>
    <lineage>
        <taxon>Bacteria</taxon>
        <taxon>Pseudomonadati</taxon>
        <taxon>Chlamydiota</taxon>
        <taxon>Chlamydiia</taxon>
        <taxon>Parachlamydiales</taxon>
        <taxon>Candidatus Rhabdochlamydiaceae</taxon>
        <taxon>Candidatus Rhabdochlamydia</taxon>
    </lineage>
</organism>
<keyword evidence="2" id="KW-1185">Reference proteome</keyword>
<proteinExistence type="predicted"/>